<feature type="region of interest" description="Disordered" evidence="1">
    <location>
        <begin position="53"/>
        <end position="240"/>
    </location>
</feature>
<name>Q0V1Q0_PHANO</name>
<dbReference type="STRING" id="321614.Q0V1Q0"/>
<feature type="chain" id="PRO_5004178421" evidence="2">
    <location>
        <begin position="22"/>
        <end position="345"/>
    </location>
</feature>
<dbReference type="GeneID" id="5969533"/>
<gene>
    <name evidence="3" type="ORF">SNOG_02064</name>
</gene>
<sequence>MGALLTLPISLLNFLLPFTKPGTPLAQDIVHTAVLCGTLYYAPQIAEWYNARQHRDAPPDAPDEDTIHQPGADPATANPPPRQRQREDLPLDERLVLQPSDDEDDAQPPPLAPTPPFNQQNHNIQEPPLPQPHDAGEGPANPNPDAPRNTPANRTVGAKKAKSLARKDQRRAYHEFHRQEAELRRLREQEGAEEREAELAAEKERRAKIEADIAAKEKEERARRKEEERREQEEENERRERVVDRVRREVRQRGCVDLLEQGRKEGKDRLWITRLVKASGLLSQLSTEGSKVMITGDGWLVKVDQEIMAQAYRDAEMFGAKHGGRVGFEELGGFMERAVRARAKA</sequence>
<dbReference type="InParanoid" id="Q0V1Q0"/>
<organism evidence="3 4">
    <name type="scientific">Phaeosphaeria nodorum (strain SN15 / ATCC MYA-4574 / FGSC 10173)</name>
    <name type="common">Glume blotch fungus</name>
    <name type="synonym">Parastagonospora nodorum</name>
    <dbReference type="NCBI Taxonomy" id="321614"/>
    <lineage>
        <taxon>Eukaryota</taxon>
        <taxon>Fungi</taxon>
        <taxon>Dikarya</taxon>
        <taxon>Ascomycota</taxon>
        <taxon>Pezizomycotina</taxon>
        <taxon>Dothideomycetes</taxon>
        <taxon>Pleosporomycetidae</taxon>
        <taxon>Pleosporales</taxon>
        <taxon>Pleosporineae</taxon>
        <taxon>Phaeosphaeriaceae</taxon>
        <taxon>Parastagonospora</taxon>
    </lineage>
</organism>
<dbReference type="EMBL" id="CH445327">
    <property type="protein sequence ID" value="EAT90276.2"/>
    <property type="molecule type" value="Genomic_DNA"/>
</dbReference>
<evidence type="ECO:0000256" key="2">
    <source>
        <dbReference type="SAM" id="SignalP"/>
    </source>
</evidence>
<dbReference type="Proteomes" id="UP000001055">
    <property type="component" value="Unassembled WGS sequence"/>
</dbReference>
<evidence type="ECO:0000256" key="1">
    <source>
        <dbReference type="SAM" id="MobiDB-lite"/>
    </source>
</evidence>
<dbReference type="AlphaFoldDB" id="Q0V1Q0"/>
<dbReference type="KEGG" id="pno:SNOG_02064"/>
<evidence type="ECO:0000313" key="3">
    <source>
        <dbReference type="EMBL" id="EAT90276.2"/>
    </source>
</evidence>
<dbReference type="RefSeq" id="XP_001792683.1">
    <property type="nucleotide sequence ID" value="XM_001792631.1"/>
</dbReference>
<feature type="compositionally biased region" description="Basic and acidic residues" evidence="1">
    <location>
        <begin position="84"/>
        <end position="95"/>
    </location>
</feature>
<dbReference type="HOGENOM" id="CLU_801643_0_0_1"/>
<feature type="compositionally biased region" description="Pro residues" evidence="1">
    <location>
        <begin position="107"/>
        <end position="116"/>
    </location>
</feature>
<evidence type="ECO:0000313" key="4">
    <source>
        <dbReference type="Proteomes" id="UP000001055"/>
    </source>
</evidence>
<accession>Q0V1Q0</accession>
<dbReference type="VEuPathDB" id="FungiDB:JI435_401790"/>
<feature type="compositionally biased region" description="Basic and acidic residues" evidence="1">
    <location>
        <begin position="165"/>
        <end position="240"/>
    </location>
</feature>
<keyword evidence="2" id="KW-0732">Signal</keyword>
<proteinExistence type="predicted"/>
<reference evidence="4" key="1">
    <citation type="journal article" date="2007" name="Plant Cell">
        <title>Dothideomycete-plant interactions illuminated by genome sequencing and EST analysis of the wheat pathogen Stagonospora nodorum.</title>
        <authorList>
            <person name="Hane J.K."/>
            <person name="Lowe R.G."/>
            <person name="Solomon P.S."/>
            <person name="Tan K.C."/>
            <person name="Schoch C.L."/>
            <person name="Spatafora J.W."/>
            <person name="Crous P.W."/>
            <person name="Kodira C."/>
            <person name="Birren B.W."/>
            <person name="Galagan J.E."/>
            <person name="Torriani S.F."/>
            <person name="McDonald B.A."/>
            <person name="Oliver R.P."/>
        </authorList>
    </citation>
    <scope>NUCLEOTIDE SEQUENCE [LARGE SCALE GENOMIC DNA]</scope>
    <source>
        <strain evidence="4">SN15 / ATCC MYA-4574 / FGSC 10173</strain>
    </source>
</reference>
<dbReference type="VEuPathDB" id="FungiDB:JI435_020640"/>
<dbReference type="eggNOG" id="ENOG502S8J5">
    <property type="taxonomic scope" value="Eukaryota"/>
</dbReference>
<feature type="signal peptide" evidence="2">
    <location>
        <begin position="1"/>
        <end position="21"/>
    </location>
</feature>
<protein>
    <submittedName>
        <fullName evidence="3">Uncharacterized protein</fullName>
    </submittedName>
</protein>